<sequence length="76" mass="8946">MDMEGLIMQILNYNLEAFIPYDEDNIEKFLTICEDAIDNITNDEKPKFKLKSAIHELLVNSLEHGYKKIRVRFLCP</sequence>
<organism evidence="1 2">
    <name type="scientific">Pseudobacteroides cellulosolvens ATCC 35603 = DSM 2933</name>
    <dbReference type="NCBI Taxonomy" id="398512"/>
    <lineage>
        <taxon>Bacteria</taxon>
        <taxon>Bacillati</taxon>
        <taxon>Bacillota</taxon>
        <taxon>Clostridia</taxon>
        <taxon>Eubacteriales</taxon>
        <taxon>Oscillospiraceae</taxon>
        <taxon>Pseudobacteroides</taxon>
    </lineage>
</organism>
<accession>A0A0L6JM24</accession>
<gene>
    <name evidence="1" type="ORF">Bccel_2068</name>
</gene>
<keyword evidence="2" id="KW-1185">Reference proteome</keyword>
<evidence type="ECO:0008006" key="3">
    <source>
        <dbReference type="Google" id="ProtNLM"/>
    </source>
</evidence>
<dbReference type="Proteomes" id="UP000036923">
    <property type="component" value="Unassembled WGS sequence"/>
</dbReference>
<protein>
    <recommendedName>
        <fullName evidence="3">Histidine kinase/HSP90-like ATPase domain-containing protein</fullName>
    </recommendedName>
</protein>
<dbReference type="AlphaFoldDB" id="A0A0L6JM24"/>
<name>A0A0L6JM24_9FIRM</name>
<comment type="caution">
    <text evidence="1">The sequence shown here is derived from an EMBL/GenBank/DDBJ whole genome shotgun (WGS) entry which is preliminary data.</text>
</comment>
<dbReference type="EMBL" id="LGTC01000001">
    <property type="protein sequence ID" value="KNY26803.1"/>
    <property type="molecule type" value="Genomic_DNA"/>
</dbReference>
<reference evidence="2" key="1">
    <citation type="submission" date="2015-07" db="EMBL/GenBank/DDBJ databases">
        <title>Near-Complete Genome Sequence of the Cellulolytic Bacterium Bacteroides (Pseudobacteroides) cellulosolvens ATCC 35603.</title>
        <authorList>
            <person name="Dassa B."/>
            <person name="Utturkar S.M."/>
            <person name="Klingeman D.M."/>
            <person name="Hurt R.A."/>
            <person name="Keller M."/>
            <person name="Xu J."/>
            <person name="Reddy Y.H.K."/>
            <person name="Borovok I."/>
            <person name="Grinberg I.R."/>
            <person name="Lamed R."/>
            <person name="Zhivin O."/>
            <person name="Bayer E.A."/>
            <person name="Brown S.D."/>
        </authorList>
    </citation>
    <scope>NUCLEOTIDE SEQUENCE [LARGE SCALE GENOMIC DNA]</scope>
    <source>
        <strain evidence="2">DSM 2933</strain>
    </source>
</reference>
<evidence type="ECO:0000313" key="1">
    <source>
        <dbReference type="EMBL" id="KNY26803.1"/>
    </source>
</evidence>
<dbReference type="eggNOG" id="ENOG50338EI">
    <property type="taxonomic scope" value="Bacteria"/>
</dbReference>
<dbReference type="STRING" id="398512.Bccel_2068"/>
<proteinExistence type="predicted"/>
<evidence type="ECO:0000313" key="2">
    <source>
        <dbReference type="Proteomes" id="UP000036923"/>
    </source>
</evidence>